<reference evidence="4" key="1">
    <citation type="journal article" date="2020" name="mSystems">
        <title>Genome- and Community-Level Interaction Insights into Carbon Utilization and Element Cycling Functions of Hydrothermarchaeota in Hydrothermal Sediment.</title>
        <authorList>
            <person name="Zhou Z."/>
            <person name="Liu Y."/>
            <person name="Xu W."/>
            <person name="Pan J."/>
            <person name="Luo Z.H."/>
            <person name="Li M."/>
        </authorList>
    </citation>
    <scope>NUCLEOTIDE SEQUENCE [LARGE SCALE GENOMIC DNA]</scope>
    <source>
        <strain evidence="4">SpSt-1217</strain>
    </source>
</reference>
<evidence type="ECO:0000256" key="1">
    <source>
        <dbReference type="ARBA" id="ARBA00022603"/>
    </source>
</evidence>
<organism evidence="4">
    <name type="scientific">Mariniphaga anaerophila</name>
    <dbReference type="NCBI Taxonomy" id="1484053"/>
    <lineage>
        <taxon>Bacteria</taxon>
        <taxon>Pseudomonadati</taxon>
        <taxon>Bacteroidota</taxon>
        <taxon>Bacteroidia</taxon>
        <taxon>Marinilabiliales</taxon>
        <taxon>Prolixibacteraceae</taxon>
        <taxon>Mariniphaga</taxon>
    </lineage>
</organism>
<dbReference type="SUPFAM" id="SSF75217">
    <property type="entry name" value="alpha/beta knot"/>
    <property type="match status" value="1"/>
</dbReference>
<accession>A0A831PRV6</accession>
<dbReference type="GO" id="GO:0003723">
    <property type="term" value="F:RNA binding"/>
    <property type="evidence" value="ECO:0007669"/>
    <property type="project" value="InterPro"/>
</dbReference>
<evidence type="ECO:0000313" key="4">
    <source>
        <dbReference type="EMBL" id="HDR52356.1"/>
    </source>
</evidence>
<dbReference type="Gene3D" id="3.40.1280.10">
    <property type="match status" value="1"/>
</dbReference>
<dbReference type="Pfam" id="PF00588">
    <property type="entry name" value="SpoU_methylase"/>
    <property type="match status" value="1"/>
</dbReference>
<feature type="domain" description="tRNA/rRNA methyltransferase SpoU type" evidence="3">
    <location>
        <begin position="31"/>
        <end position="172"/>
    </location>
</feature>
<gene>
    <name evidence="4" type="ORF">ENN90_12160</name>
</gene>
<feature type="non-terminal residue" evidence="4">
    <location>
        <position position="1"/>
    </location>
</feature>
<dbReference type="GO" id="GO:0006396">
    <property type="term" value="P:RNA processing"/>
    <property type="evidence" value="ECO:0007669"/>
    <property type="project" value="InterPro"/>
</dbReference>
<keyword evidence="2" id="KW-0808">Transferase</keyword>
<protein>
    <submittedName>
        <fullName evidence="4">RNA methyltransferase</fullName>
    </submittedName>
</protein>
<sequence>KKASLLKTPQNSLALCRLQPPAELPAHFSGFALYLDGIQDPGNLGTIVRTCDWFGMDYLFCSPDTADVFNPKVIQASMGSFCRVKTIYTPFDTLAAWAEQQQAPVYGTFLKGENLYNANLPEKALVVLGNEGKGIRREVANTIRFKLSIPSFSKKEPGPESLNVALSAAIICSEFAKNALPIQNGNKG</sequence>
<dbReference type="GO" id="GO:0032259">
    <property type="term" value="P:methylation"/>
    <property type="evidence" value="ECO:0007669"/>
    <property type="project" value="UniProtKB-KW"/>
</dbReference>
<dbReference type="AlphaFoldDB" id="A0A831PRV6"/>
<dbReference type="Proteomes" id="UP000886047">
    <property type="component" value="Unassembled WGS sequence"/>
</dbReference>
<keyword evidence="1 4" id="KW-0489">Methyltransferase</keyword>
<dbReference type="InterPro" id="IPR029028">
    <property type="entry name" value="Alpha/beta_knot_MTases"/>
</dbReference>
<dbReference type="InterPro" id="IPR001537">
    <property type="entry name" value="SpoU_MeTrfase"/>
</dbReference>
<evidence type="ECO:0000259" key="3">
    <source>
        <dbReference type="Pfam" id="PF00588"/>
    </source>
</evidence>
<dbReference type="InterPro" id="IPR029026">
    <property type="entry name" value="tRNA_m1G_MTases_N"/>
</dbReference>
<dbReference type="CDD" id="cd18109">
    <property type="entry name" value="SpoU-like_RNA-MTase"/>
    <property type="match status" value="1"/>
</dbReference>
<evidence type="ECO:0000256" key="2">
    <source>
        <dbReference type="ARBA" id="ARBA00022679"/>
    </source>
</evidence>
<dbReference type="EMBL" id="DSDK01000673">
    <property type="protein sequence ID" value="HDR52356.1"/>
    <property type="molecule type" value="Genomic_DNA"/>
</dbReference>
<dbReference type="PANTHER" id="PTHR43191:SF2">
    <property type="entry name" value="RRNA METHYLTRANSFERASE 3, MITOCHONDRIAL"/>
    <property type="match status" value="1"/>
</dbReference>
<proteinExistence type="predicted"/>
<dbReference type="PANTHER" id="PTHR43191">
    <property type="entry name" value="RRNA METHYLTRANSFERASE 3"/>
    <property type="match status" value="1"/>
</dbReference>
<dbReference type="InterPro" id="IPR051259">
    <property type="entry name" value="rRNA_Methyltransferase"/>
</dbReference>
<name>A0A831PRV6_9BACT</name>
<comment type="caution">
    <text evidence="4">The sequence shown here is derived from an EMBL/GenBank/DDBJ whole genome shotgun (WGS) entry which is preliminary data.</text>
</comment>
<dbReference type="GO" id="GO:0008173">
    <property type="term" value="F:RNA methyltransferase activity"/>
    <property type="evidence" value="ECO:0007669"/>
    <property type="project" value="InterPro"/>
</dbReference>